<dbReference type="AlphaFoldDB" id="A0A850QG64"/>
<dbReference type="Proteomes" id="UP000588051">
    <property type="component" value="Unassembled WGS sequence"/>
</dbReference>
<evidence type="ECO:0000313" key="2">
    <source>
        <dbReference type="Proteomes" id="UP000588051"/>
    </source>
</evidence>
<protein>
    <submittedName>
        <fullName evidence="1">DUF2523 domain-containing protein</fullName>
    </submittedName>
</protein>
<gene>
    <name evidence="1" type="ORF">HV832_16920</name>
</gene>
<dbReference type="RefSeq" id="WP_176805229.1">
    <property type="nucleotide sequence ID" value="NZ_JABXYJ010000018.1"/>
</dbReference>
<comment type="caution">
    <text evidence="1">The sequence shown here is derived from an EMBL/GenBank/DDBJ whole genome shotgun (WGS) entry which is preliminary data.</text>
</comment>
<dbReference type="InterPro" id="IPR019670">
    <property type="entry name" value="DUF2523"/>
</dbReference>
<dbReference type="Pfam" id="PF10734">
    <property type="entry name" value="DUF2523"/>
    <property type="match status" value="1"/>
</dbReference>
<name>A0A850QG64_9BURK</name>
<reference evidence="1 2" key="1">
    <citation type="submission" date="2020-06" db="EMBL/GenBank/DDBJ databases">
        <authorList>
            <person name="Qiu C."/>
            <person name="Liu Z."/>
        </authorList>
    </citation>
    <scope>NUCLEOTIDE SEQUENCE [LARGE SCALE GENOMIC DNA]</scope>
    <source>
        <strain evidence="1 2">EM 1</strain>
    </source>
</reference>
<keyword evidence="2" id="KW-1185">Reference proteome</keyword>
<proteinExistence type="predicted"/>
<dbReference type="EMBL" id="JABXYJ010000018">
    <property type="protein sequence ID" value="NVO79502.1"/>
    <property type="molecule type" value="Genomic_DNA"/>
</dbReference>
<sequence length="99" mass="10373">MNFLVAAILGGLAQVMASMVGRVLVALSMSYVTYRGVHVATDSIVLMMKTSFGSIGGDIGGILQYLWLDKAMSMIVSAFAASLAVKMGQGALTKLVVKK</sequence>
<evidence type="ECO:0000313" key="1">
    <source>
        <dbReference type="EMBL" id="NVO79502.1"/>
    </source>
</evidence>
<accession>A0A850QG64</accession>
<organism evidence="1 2">
    <name type="scientific">Undibacterium oligocarboniphilum</name>
    <dbReference type="NCBI Taxonomy" id="666702"/>
    <lineage>
        <taxon>Bacteria</taxon>
        <taxon>Pseudomonadati</taxon>
        <taxon>Pseudomonadota</taxon>
        <taxon>Betaproteobacteria</taxon>
        <taxon>Burkholderiales</taxon>
        <taxon>Oxalobacteraceae</taxon>
        <taxon>Undibacterium</taxon>
    </lineage>
</organism>